<dbReference type="InterPro" id="IPR004027">
    <property type="entry name" value="SEC_C_motif"/>
</dbReference>
<gene>
    <name evidence="1" type="ORF">I6U48_18280</name>
</gene>
<organism evidence="1 2">
    <name type="scientific">Clostridium thailandense</name>
    <dbReference type="NCBI Taxonomy" id="2794346"/>
    <lineage>
        <taxon>Bacteria</taxon>
        <taxon>Bacillati</taxon>
        <taxon>Bacillota</taxon>
        <taxon>Clostridia</taxon>
        <taxon>Eubacteriales</taxon>
        <taxon>Clostridiaceae</taxon>
        <taxon>Clostridium</taxon>
    </lineage>
</organism>
<name>A0A949X505_9CLOT</name>
<proteinExistence type="predicted"/>
<sequence>MKENLYSSEKKIKLLPNQQCICGSGLRYKECCLNKNFQYKTLGKNYENREIIFNYTKTNELYNHISNFLLKEILNKELSVSKGKEYIKYLYKIGEEGTRPFLNYASCQKGCSNCCHIYMDCTVIEADLIREYLLKNFSEEEIFNLNNKIKETINELPTYKDLLKNNNVNDSIKSFSDKRIPCIFLSSDNTCSIYEVRPFNCRRLINFSSTSACNRGEDIIRPNISVDNITFYAINHLAMNITRYKKLKTYSEAEGEDRAIYKSIQHWFKDGFNDIDRSL</sequence>
<dbReference type="RefSeq" id="WP_218321943.1">
    <property type="nucleotide sequence ID" value="NZ_JAEEGC010000100.1"/>
</dbReference>
<accession>A0A949X505</accession>
<dbReference type="AlphaFoldDB" id="A0A949X505"/>
<comment type="caution">
    <text evidence="1">The sequence shown here is derived from an EMBL/GenBank/DDBJ whole genome shotgun (WGS) entry which is preliminary data.</text>
</comment>
<dbReference type="EMBL" id="JAEEGC010000100">
    <property type="protein sequence ID" value="MBV7274848.1"/>
    <property type="molecule type" value="Genomic_DNA"/>
</dbReference>
<dbReference type="Proteomes" id="UP000694308">
    <property type="component" value="Unassembled WGS sequence"/>
</dbReference>
<reference evidence="1" key="1">
    <citation type="submission" date="2020-12" db="EMBL/GenBank/DDBJ databases">
        <title>Clostridium thailandense sp. nov., a novel acetogenic bacterium isolated from peat land soil in Thailand.</title>
        <authorList>
            <person name="Chaikitkaew S."/>
            <person name="Birkeland N.K."/>
        </authorList>
    </citation>
    <scope>NUCLEOTIDE SEQUENCE</scope>
    <source>
        <strain evidence="1">PL3</strain>
    </source>
</reference>
<dbReference type="Pfam" id="PF02810">
    <property type="entry name" value="SEC-C"/>
    <property type="match status" value="1"/>
</dbReference>
<evidence type="ECO:0000313" key="1">
    <source>
        <dbReference type="EMBL" id="MBV7274848.1"/>
    </source>
</evidence>
<dbReference type="InterPro" id="IPR005358">
    <property type="entry name" value="Puta_zinc/iron-chelating_dom"/>
</dbReference>
<dbReference type="Pfam" id="PF03692">
    <property type="entry name" value="CxxCxxCC"/>
    <property type="match status" value="1"/>
</dbReference>
<evidence type="ECO:0000313" key="2">
    <source>
        <dbReference type="Proteomes" id="UP000694308"/>
    </source>
</evidence>
<keyword evidence="2" id="KW-1185">Reference proteome</keyword>
<protein>
    <submittedName>
        <fullName evidence="1">SEC-C domain-containing protein</fullName>
    </submittedName>
</protein>